<evidence type="ECO:0000313" key="2">
    <source>
        <dbReference type="Proteomes" id="UP000199029"/>
    </source>
</evidence>
<proteinExistence type="predicted"/>
<evidence type="ECO:0000313" key="1">
    <source>
        <dbReference type="EMBL" id="SFQ31339.1"/>
    </source>
</evidence>
<reference evidence="2" key="1">
    <citation type="submission" date="2016-10" db="EMBL/GenBank/DDBJ databases">
        <authorList>
            <person name="Varghese N."/>
            <person name="Submissions S."/>
        </authorList>
    </citation>
    <scope>NUCLEOTIDE SEQUENCE [LARGE SCALE GENOMIC DNA]</scope>
    <source>
        <strain evidence="2">OR362-8,ATCC BAA-1266,JCM 13504</strain>
    </source>
</reference>
<dbReference type="Proteomes" id="UP000199029">
    <property type="component" value="Unassembled WGS sequence"/>
</dbReference>
<dbReference type="SUPFAM" id="SSF56935">
    <property type="entry name" value="Porins"/>
    <property type="match status" value="1"/>
</dbReference>
<evidence type="ECO:0008006" key="3">
    <source>
        <dbReference type="Google" id="ProtNLM"/>
    </source>
</evidence>
<dbReference type="AlphaFoldDB" id="A0A1I5XH88"/>
<accession>A0A1I5XH88</accession>
<name>A0A1I5XH88_HYMAR</name>
<gene>
    <name evidence="1" type="ORF">SAMN04515668_1848</name>
</gene>
<keyword evidence="2" id="KW-1185">Reference proteome</keyword>
<organism evidence="1 2">
    <name type="scientific">Hymenobacter arizonensis</name>
    <name type="common">Siccationidurans arizonensis</name>
    <dbReference type="NCBI Taxonomy" id="1227077"/>
    <lineage>
        <taxon>Bacteria</taxon>
        <taxon>Pseudomonadati</taxon>
        <taxon>Bacteroidota</taxon>
        <taxon>Cytophagia</taxon>
        <taxon>Cytophagales</taxon>
        <taxon>Hymenobacteraceae</taxon>
        <taxon>Hymenobacter</taxon>
    </lineage>
</organism>
<dbReference type="STRING" id="1227077.SAMN04515668_1848"/>
<dbReference type="EMBL" id="FOXS01000002">
    <property type="protein sequence ID" value="SFQ31339.1"/>
    <property type="molecule type" value="Genomic_DNA"/>
</dbReference>
<sequence length="241" mass="25251">MLLLGLFGTATVAEAQPSTPTINQSSKSAGSGIAAGTISLGGGIGYNSSTDKSSSNNGTNSTNTKSSQFNFRPTVGYFIAENLELGLELGYASNRRSVSSTPGPVVAQPQLKPATNLNVGPYVRYYKMLSDQFGVTGALGGGFQNSRSYGYDYTGANTLEVLEYKGDGFYANLTPAIVFFPIPKFAMSASLGSLGYSRVSYDFPKGSSNPAPSNYENTSSGFGANFGLNQLAFGGTYYFGQ</sequence>
<protein>
    <recommendedName>
        <fullName evidence="3">Outer membrane protein beta-barrel domain-containing protein</fullName>
    </recommendedName>
</protein>